<evidence type="ECO:0000259" key="4">
    <source>
        <dbReference type="Pfam" id="PF03968"/>
    </source>
</evidence>
<dbReference type="PANTHER" id="PTHR36504:SF1">
    <property type="entry name" value="LIPOPOLYSACCHARIDE EXPORT SYSTEM PROTEIN LPTA"/>
    <property type="match status" value="1"/>
</dbReference>
<reference evidence="5 6" key="1">
    <citation type="submission" date="2018-05" db="EMBL/GenBank/DDBJ databases">
        <authorList>
            <person name="Lanie J.A."/>
            <person name="Ng W.-L."/>
            <person name="Kazmierczak K.M."/>
            <person name="Andrzejewski T.M."/>
            <person name="Davidsen T.M."/>
            <person name="Wayne K.J."/>
            <person name="Tettelin H."/>
            <person name="Glass J.I."/>
            <person name="Rusch D."/>
            <person name="Podicherti R."/>
            <person name="Tsui H.-C.T."/>
            <person name="Winkler M.E."/>
        </authorList>
    </citation>
    <scope>NUCLEOTIDE SEQUENCE [LARGE SCALE GENOMIC DNA]</scope>
    <source>
        <strain evidence="5 6">BUT-10</strain>
    </source>
</reference>
<name>A0A328BCN4_9CAUL</name>
<evidence type="ECO:0000313" key="5">
    <source>
        <dbReference type="EMBL" id="RAK64435.1"/>
    </source>
</evidence>
<dbReference type="GO" id="GO:0009279">
    <property type="term" value="C:cell outer membrane"/>
    <property type="evidence" value="ECO:0007669"/>
    <property type="project" value="TreeGrafter"/>
</dbReference>
<proteinExistence type="predicted"/>
<evidence type="ECO:0000313" key="6">
    <source>
        <dbReference type="Proteomes" id="UP000249524"/>
    </source>
</evidence>
<keyword evidence="1 3" id="KW-0732">Signal</keyword>
<dbReference type="GO" id="GO:0017089">
    <property type="term" value="F:glycolipid transfer activity"/>
    <property type="evidence" value="ECO:0007669"/>
    <property type="project" value="TreeGrafter"/>
</dbReference>
<feature type="signal peptide" evidence="3">
    <location>
        <begin position="1"/>
        <end position="22"/>
    </location>
</feature>
<feature type="chain" id="PRO_5016282857" description="Organic solvent tolerance-like N-terminal domain-containing protein" evidence="3">
    <location>
        <begin position="23"/>
        <end position="183"/>
    </location>
</feature>
<dbReference type="OrthoDB" id="7171889at2"/>
<dbReference type="InterPro" id="IPR052037">
    <property type="entry name" value="LPS_export_LptA"/>
</dbReference>
<dbReference type="GO" id="GO:0015920">
    <property type="term" value="P:lipopolysaccharide transport"/>
    <property type="evidence" value="ECO:0007669"/>
    <property type="project" value="TreeGrafter"/>
</dbReference>
<dbReference type="InterPro" id="IPR005653">
    <property type="entry name" value="OstA-like_N"/>
</dbReference>
<accession>A0A328BCN4</accession>
<gene>
    <name evidence="5" type="ORF">DJ019_14855</name>
</gene>
<feature type="domain" description="Organic solvent tolerance-like N-terminal" evidence="4">
    <location>
        <begin position="34"/>
        <end position="151"/>
    </location>
</feature>
<evidence type="ECO:0000256" key="2">
    <source>
        <dbReference type="SAM" id="MobiDB-lite"/>
    </source>
</evidence>
<sequence>MKSLVIPTVIAAALMAATTAHAQQLGPNSEGPVDITADELEVQNKACVSTWRGKAEALQGQARLRADVIRAIFATKPGAAGGTGTGACGDLIRMEAEGSVYYVTSKDQRVRGDNGVYDAQNSTVTLTGDVVAVQGQNVLRGSRMVFNTETGEGRMVGTATGKNASARPRGVFYPSKKSQSASK</sequence>
<feature type="region of interest" description="Disordered" evidence="2">
    <location>
        <begin position="153"/>
        <end position="183"/>
    </location>
</feature>
<dbReference type="Pfam" id="PF03968">
    <property type="entry name" value="LptD_N"/>
    <property type="match status" value="1"/>
</dbReference>
<dbReference type="RefSeq" id="WP_111276822.1">
    <property type="nucleotide sequence ID" value="NZ_QFYS01000006.1"/>
</dbReference>
<dbReference type="GO" id="GO:0030288">
    <property type="term" value="C:outer membrane-bounded periplasmic space"/>
    <property type="evidence" value="ECO:0007669"/>
    <property type="project" value="TreeGrafter"/>
</dbReference>
<dbReference type="AlphaFoldDB" id="A0A328BCN4"/>
<evidence type="ECO:0000256" key="3">
    <source>
        <dbReference type="SAM" id="SignalP"/>
    </source>
</evidence>
<comment type="caution">
    <text evidence="5">The sequence shown here is derived from an EMBL/GenBank/DDBJ whole genome shotgun (WGS) entry which is preliminary data.</text>
</comment>
<protein>
    <recommendedName>
        <fullName evidence="4">Organic solvent tolerance-like N-terminal domain-containing protein</fullName>
    </recommendedName>
</protein>
<organism evidence="5 6">
    <name type="scientific">Phenylobacterium kunshanense</name>
    <dbReference type="NCBI Taxonomy" id="1445034"/>
    <lineage>
        <taxon>Bacteria</taxon>
        <taxon>Pseudomonadati</taxon>
        <taxon>Pseudomonadota</taxon>
        <taxon>Alphaproteobacteria</taxon>
        <taxon>Caulobacterales</taxon>
        <taxon>Caulobacteraceae</taxon>
        <taxon>Phenylobacterium</taxon>
    </lineage>
</organism>
<dbReference type="Gene3D" id="2.60.450.10">
    <property type="entry name" value="Lipopolysaccharide (LPS) transport protein A like domain"/>
    <property type="match status" value="1"/>
</dbReference>
<dbReference type="Proteomes" id="UP000249524">
    <property type="component" value="Unassembled WGS sequence"/>
</dbReference>
<dbReference type="PANTHER" id="PTHR36504">
    <property type="entry name" value="LIPOPOLYSACCHARIDE EXPORT SYSTEM PROTEIN LPTA"/>
    <property type="match status" value="1"/>
</dbReference>
<keyword evidence="6" id="KW-1185">Reference proteome</keyword>
<dbReference type="EMBL" id="QFYS01000006">
    <property type="protein sequence ID" value="RAK64435.1"/>
    <property type="molecule type" value="Genomic_DNA"/>
</dbReference>
<evidence type="ECO:0000256" key="1">
    <source>
        <dbReference type="ARBA" id="ARBA00022729"/>
    </source>
</evidence>